<dbReference type="Pfam" id="PF00950">
    <property type="entry name" value="ABC-3"/>
    <property type="match status" value="1"/>
</dbReference>
<keyword evidence="1" id="KW-0813">Transport</keyword>
<proteinExistence type="inferred from homology"/>
<comment type="subcellular location">
    <subcellularLocation>
        <location evidence="1">Cell membrane</location>
        <topology evidence="1">Multi-pass membrane protein</topology>
    </subcellularLocation>
</comment>
<gene>
    <name evidence="3" type="ORF">ACFFLM_18145</name>
</gene>
<keyword evidence="4" id="KW-1185">Reference proteome</keyword>
<feature type="transmembrane region" description="Helical" evidence="2">
    <location>
        <begin position="6"/>
        <end position="35"/>
    </location>
</feature>
<evidence type="ECO:0000313" key="4">
    <source>
        <dbReference type="Proteomes" id="UP001589733"/>
    </source>
</evidence>
<dbReference type="EMBL" id="JBHLYR010000058">
    <property type="protein sequence ID" value="MFB9993880.1"/>
    <property type="molecule type" value="Genomic_DNA"/>
</dbReference>
<comment type="similarity">
    <text evidence="1">Belongs to the ABC-3 integral membrane protein family.</text>
</comment>
<sequence length="54" mass="6095">MLRSGIYFSYFLDGATGACIVLMQSLLFLLAFIFAPKHGQLAMARQRIQDQDRA</sequence>
<reference evidence="3 4" key="1">
    <citation type="submission" date="2024-09" db="EMBL/GenBank/DDBJ databases">
        <authorList>
            <person name="Sun Q."/>
            <person name="Mori K."/>
        </authorList>
    </citation>
    <scope>NUCLEOTIDE SEQUENCE [LARGE SCALE GENOMIC DNA]</scope>
    <source>
        <strain evidence="3 4">JCM 13503</strain>
    </source>
</reference>
<evidence type="ECO:0000313" key="3">
    <source>
        <dbReference type="EMBL" id="MFB9993880.1"/>
    </source>
</evidence>
<keyword evidence="2" id="KW-1133">Transmembrane helix</keyword>
<dbReference type="InterPro" id="IPR001626">
    <property type="entry name" value="ABC_TroCD"/>
</dbReference>
<keyword evidence="1 2" id="KW-0812">Transmembrane</keyword>
<organism evidence="3 4">
    <name type="scientific">Deinococcus oregonensis</name>
    <dbReference type="NCBI Taxonomy" id="1805970"/>
    <lineage>
        <taxon>Bacteria</taxon>
        <taxon>Thermotogati</taxon>
        <taxon>Deinococcota</taxon>
        <taxon>Deinococci</taxon>
        <taxon>Deinococcales</taxon>
        <taxon>Deinococcaceae</taxon>
        <taxon>Deinococcus</taxon>
    </lineage>
</organism>
<keyword evidence="2" id="KW-0472">Membrane</keyword>
<evidence type="ECO:0000256" key="1">
    <source>
        <dbReference type="RuleBase" id="RU003943"/>
    </source>
</evidence>
<dbReference type="Proteomes" id="UP001589733">
    <property type="component" value="Unassembled WGS sequence"/>
</dbReference>
<name>A0ABV6B2F7_9DEIO</name>
<evidence type="ECO:0000256" key="2">
    <source>
        <dbReference type="SAM" id="Phobius"/>
    </source>
</evidence>
<dbReference type="RefSeq" id="WP_380013583.1">
    <property type="nucleotide sequence ID" value="NZ_JBHLYR010000058.1"/>
</dbReference>
<accession>A0ABV6B2F7</accession>
<protein>
    <submittedName>
        <fullName evidence="3">Metal ABC transporter permease</fullName>
    </submittedName>
</protein>
<comment type="caution">
    <text evidence="3">The sequence shown here is derived from an EMBL/GenBank/DDBJ whole genome shotgun (WGS) entry which is preliminary data.</text>
</comment>